<dbReference type="EMBL" id="CAMAPC010000006">
    <property type="protein sequence ID" value="CAH9057893.1"/>
    <property type="molecule type" value="Genomic_DNA"/>
</dbReference>
<dbReference type="EMBL" id="CAMAPD010000004">
    <property type="protein sequence ID" value="CAH9055195.1"/>
    <property type="molecule type" value="Genomic_DNA"/>
</dbReference>
<dbReference type="Proteomes" id="UP001152467">
    <property type="component" value="Unassembled WGS sequence"/>
</dbReference>
<evidence type="ECO:0000313" key="4">
    <source>
        <dbReference type="Proteomes" id="UP001152485"/>
    </source>
</evidence>
<proteinExistence type="predicted"/>
<evidence type="ECO:0000313" key="1">
    <source>
        <dbReference type="EMBL" id="CAH9055195.1"/>
    </source>
</evidence>
<sequence>MSASIKKVILLFVVLVQLCLLSACNLTPFQQLSPAQLVQQGNFVKAKQTITNNYSKSGNERLLYHLELASLFHLEKNFAQSNQHLSDALTLIDSFYTQSISQLVMTQFSGPTYATFKGEAYYVPQIHIMKALNFSALAKSQPTKADSYFDAALIEMRQLDVFLAQLKDETGGYNSVQTDDSLTAKINRVLTPVFTPTDLLNNIDYKDDAFAHFLSGVLFEQSAEFDSARLQYQRAMQIYENGFEQQYKLPAEISNKALAGLLRVMQHAGGYETELLALRKKHQDIVQNSNNLANVTVIQNIGIAPQRKQLNLLLKADTQAKALVMTPIVFGNTKERRAQMRWFSMLHADTSLFDMIQNYMLGDIGDVAMGVVTKRIPLGPLWDDAVKLGIIDALEFGSRISVTYLEPIDTPITKSEIWVAGKRHTQLLPYHSISLLTLQDALKKSHNEIQMALVRELSKALSAKKLLKEAGVKQDNLLGRLAKLSTSVVNAVTASADTRQWQTLPSEIRLAQFSLPIGEQQITIKTYLSSGRIIEHSEKLMVNKNMSLWHTHTFVTKNSEQATLTKSTLNME</sequence>
<organism evidence="2 3">
    <name type="scientific">Pseudoalteromonas holothuriae</name>
    <dbReference type="NCBI Taxonomy" id="2963714"/>
    <lineage>
        <taxon>Bacteria</taxon>
        <taxon>Pseudomonadati</taxon>
        <taxon>Pseudomonadota</taxon>
        <taxon>Gammaproteobacteria</taxon>
        <taxon>Alteromonadales</taxon>
        <taxon>Pseudoalteromonadaceae</taxon>
        <taxon>Pseudoalteromonas</taxon>
    </lineage>
</organism>
<dbReference type="RefSeq" id="WP_261592366.1">
    <property type="nucleotide sequence ID" value="NZ_CAMAPC010000006.1"/>
</dbReference>
<reference evidence="2 4" key="1">
    <citation type="submission" date="2022-07" db="EMBL/GenBank/DDBJ databases">
        <authorList>
            <person name="Criscuolo A."/>
        </authorList>
    </citation>
    <scope>NUCLEOTIDE SEQUENCE</scope>
    <source>
        <strain evidence="4">CIP 111951</strain>
        <strain evidence="2">CIP111854</strain>
        <strain evidence="1">CIP111951</strain>
    </source>
</reference>
<dbReference type="Proteomes" id="UP001152485">
    <property type="component" value="Unassembled WGS sequence"/>
</dbReference>
<dbReference type="PROSITE" id="PS51257">
    <property type="entry name" value="PROKAR_LIPOPROTEIN"/>
    <property type="match status" value="1"/>
</dbReference>
<dbReference type="AlphaFoldDB" id="A0A9W4QX79"/>
<evidence type="ECO:0000313" key="3">
    <source>
        <dbReference type="Proteomes" id="UP001152467"/>
    </source>
</evidence>
<gene>
    <name evidence="2" type="ORF">PSECIP111854_02089</name>
    <name evidence="1" type="ORF">PSECIP111951_01191</name>
</gene>
<accession>A0A9W4QX79</accession>
<evidence type="ECO:0000313" key="2">
    <source>
        <dbReference type="EMBL" id="CAH9057893.1"/>
    </source>
</evidence>
<comment type="caution">
    <text evidence="2">The sequence shown here is derived from an EMBL/GenBank/DDBJ whole genome shotgun (WGS) entry which is preliminary data.</text>
</comment>
<name>A0A9W4QX79_9GAMM</name>
<protein>
    <submittedName>
        <fullName evidence="2">Uncharacterized protein</fullName>
    </submittedName>
</protein>
<keyword evidence="3" id="KW-1185">Reference proteome</keyword>